<evidence type="ECO:0000313" key="2">
    <source>
        <dbReference type="EMBL" id="ASY22265.1"/>
    </source>
</evidence>
<keyword evidence="2" id="KW-0503">Monooxygenase</keyword>
<dbReference type="Gene3D" id="3.30.70.100">
    <property type="match status" value="1"/>
</dbReference>
<dbReference type="InterPro" id="IPR011008">
    <property type="entry name" value="Dimeric_a/b-barrel"/>
</dbReference>
<dbReference type="InterPro" id="IPR007138">
    <property type="entry name" value="ABM_dom"/>
</dbReference>
<keyword evidence="2" id="KW-0560">Oxidoreductase</keyword>
<dbReference type="AlphaFoldDB" id="A0AAC9YXC1"/>
<protein>
    <submittedName>
        <fullName evidence="2">Monooxygenase</fullName>
    </submittedName>
</protein>
<accession>A0AAC9YXC1</accession>
<dbReference type="PROSITE" id="PS51725">
    <property type="entry name" value="ABM"/>
    <property type="match status" value="1"/>
</dbReference>
<name>A0AAC9YXC1_9ACTN</name>
<dbReference type="Pfam" id="PF03992">
    <property type="entry name" value="ABM"/>
    <property type="match status" value="1"/>
</dbReference>
<proteinExistence type="predicted"/>
<evidence type="ECO:0000313" key="3">
    <source>
        <dbReference type="Proteomes" id="UP000217194"/>
    </source>
</evidence>
<dbReference type="GO" id="GO:0004497">
    <property type="term" value="F:monooxygenase activity"/>
    <property type="evidence" value="ECO:0007669"/>
    <property type="project" value="UniProtKB-KW"/>
</dbReference>
<reference evidence="2 3" key="1">
    <citation type="submission" date="2016-07" db="EMBL/GenBank/DDBJ databases">
        <title>High microdiversification within the ubiquitous acI lineage of Actinobacteria.</title>
        <authorList>
            <person name="Neuenschwander S.M."/>
            <person name="Salcher M."/>
            <person name="Ghai R."/>
            <person name="Pernthaler J."/>
        </authorList>
    </citation>
    <scope>NUCLEOTIDE SEQUENCE [LARGE SCALE GENOMIC DNA]</scope>
    <source>
        <strain evidence="2">MMS-IIB-76</strain>
    </source>
</reference>
<evidence type="ECO:0000259" key="1">
    <source>
        <dbReference type="PROSITE" id="PS51725"/>
    </source>
</evidence>
<feature type="domain" description="ABM" evidence="1">
    <location>
        <begin position="2"/>
        <end position="96"/>
    </location>
</feature>
<dbReference type="Proteomes" id="UP000217194">
    <property type="component" value="Chromosome"/>
</dbReference>
<dbReference type="RefSeq" id="WP_095696792.1">
    <property type="nucleotide sequence ID" value="NZ_CP016778.1"/>
</dbReference>
<dbReference type="SUPFAM" id="SSF54909">
    <property type="entry name" value="Dimeric alpha+beta barrel"/>
    <property type="match status" value="1"/>
</dbReference>
<sequence length="96" mass="10839">MILEIAFMEVLPDSHLKFETAVKGAVSEILSKSKGFIDFEMHKGIERANTYTLLIHWQTLEDHTVGFRQSDAFIQWRAAIGGNLVSPPQVDHWSGV</sequence>
<dbReference type="EMBL" id="CP016778">
    <property type="protein sequence ID" value="ASY22265.1"/>
    <property type="molecule type" value="Genomic_DNA"/>
</dbReference>
<organism evidence="2 3">
    <name type="scientific">Candidatus Planktophila versatilis</name>
    <dbReference type="NCBI Taxonomy" id="1884905"/>
    <lineage>
        <taxon>Bacteria</taxon>
        <taxon>Bacillati</taxon>
        <taxon>Actinomycetota</taxon>
        <taxon>Actinomycetes</taxon>
        <taxon>Candidatus Nanopelagicales</taxon>
        <taxon>Candidatus Nanopelagicaceae</taxon>
        <taxon>Candidatus Planktophila</taxon>
    </lineage>
</organism>
<gene>
    <name evidence="2" type="ORF">A1sIIB76_01415</name>
</gene>